<dbReference type="EMBL" id="CP093442">
    <property type="protein sequence ID" value="UOF01867.1"/>
    <property type="molecule type" value="Genomic_DNA"/>
</dbReference>
<dbReference type="RefSeq" id="WP_243538487.1">
    <property type="nucleotide sequence ID" value="NZ_CP093442.1"/>
</dbReference>
<sequence>MAHMRSQTKWLGQDRGIAFEATLRGHKLVMDTRAEGGGDTGPSPKELLLASICGCTAMDVVSILQKMRVHLESCEVNSETATTAGYPSIFSEVKLQYLISGEGIKAEQVIKAVTLSMTKYCGVSAMIVKASPMTYEIVLNGTKVGEGKADFQAAAEHP</sequence>
<dbReference type="InterPro" id="IPR015946">
    <property type="entry name" value="KH_dom-like_a/b"/>
</dbReference>
<dbReference type="InterPro" id="IPR003718">
    <property type="entry name" value="OsmC/Ohr_fam"/>
</dbReference>
<dbReference type="InterPro" id="IPR036102">
    <property type="entry name" value="OsmC/Ohrsf"/>
</dbReference>
<keyword evidence="2" id="KW-1185">Reference proteome</keyword>
<evidence type="ECO:0000313" key="2">
    <source>
        <dbReference type="Proteomes" id="UP000830116"/>
    </source>
</evidence>
<gene>
    <name evidence="1" type="ORF">MNR06_02725</name>
</gene>
<proteinExistence type="predicted"/>
<dbReference type="Proteomes" id="UP000830116">
    <property type="component" value="Chromosome"/>
</dbReference>
<name>A0ABY4CA72_9BACT</name>
<dbReference type="PANTHER" id="PTHR34352">
    <property type="entry name" value="PROTEIN YHFA"/>
    <property type="match status" value="1"/>
</dbReference>
<dbReference type="Pfam" id="PF02566">
    <property type="entry name" value="OsmC"/>
    <property type="match status" value="1"/>
</dbReference>
<organism evidence="1 2">
    <name type="scientific">Bdellovibrio reynosensis</name>
    <dbReference type="NCBI Taxonomy" id="2835041"/>
    <lineage>
        <taxon>Bacteria</taxon>
        <taxon>Pseudomonadati</taxon>
        <taxon>Bdellovibrionota</taxon>
        <taxon>Bdellovibrionia</taxon>
        <taxon>Bdellovibrionales</taxon>
        <taxon>Pseudobdellovibrionaceae</taxon>
        <taxon>Bdellovibrio</taxon>
    </lineage>
</organism>
<reference evidence="1" key="1">
    <citation type="submission" date="2022-03" db="EMBL/GenBank/DDBJ databases">
        <title>Genome Identification and Characterization of new species Bdellovibrio reynosense LBG001 sp. nov. from a Mexico soil sample.</title>
        <authorList>
            <person name="Camilli A."/>
            <person name="Ajao Y."/>
            <person name="Guo X."/>
        </authorList>
    </citation>
    <scope>NUCLEOTIDE SEQUENCE</scope>
    <source>
        <strain evidence="1">LBG001</strain>
    </source>
</reference>
<dbReference type="Gene3D" id="3.30.300.20">
    <property type="match status" value="1"/>
</dbReference>
<dbReference type="PANTHER" id="PTHR34352:SF1">
    <property type="entry name" value="PROTEIN YHFA"/>
    <property type="match status" value="1"/>
</dbReference>
<accession>A0ABY4CA72</accession>
<protein>
    <submittedName>
        <fullName evidence="1">OsmC family protein</fullName>
    </submittedName>
</protein>
<evidence type="ECO:0000313" key="1">
    <source>
        <dbReference type="EMBL" id="UOF01867.1"/>
    </source>
</evidence>
<dbReference type="SUPFAM" id="SSF82784">
    <property type="entry name" value="OsmC-like"/>
    <property type="match status" value="1"/>
</dbReference>